<evidence type="ECO:0000313" key="2">
    <source>
        <dbReference type="Proteomes" id="UP000653156"/>
    </source>
</evidence>
<evidence type="ECO:0008006" key="3">
    <source>
        <dbReference type="Google" id="ProtNLM"/>
    </source>
</evidence>
<sequence length="75" mass="8454">MVSLRMVALYHSKHFTSASQMAAYLGLVPKNGNQANTKAKPCFPSGAVRSYELSCIWLRWLQKRGIRILTRITAD</sequence>
<dbReference type="KEGG" id="ptes:JQU52_01720"/>
<protein>
    <recommendedName>
        <fullName evidence="3">Transposase</fullName>
    </recommendedName>
</protein>
<accession>A0A892ZFG2</accession>
<dbReference type="Proteomes" id="UP000653156">
    <property type="component" value="Chromosome"/>
</dbReference>
<keyword evidence="2" id="KW-1185">Reference proteome</keyword>
<proteinExistence type="predicted"/>
<dbReference type="EMBL" id="CP069798">
    <property type="protein sequence ID" value="QRQ82175.1"/>
    <property type="molecule type" value="Genomic_DNA"/>
</dbReference>
<dbReference type="AlphaFoldDB" id="A0A892ZFG2"/>
<evidence type="ECO:0000313" key="1">
    <source>
        <dbReference type="EMBL" id="QRQ82175.1"/>
    </source>
</evidence>
<name>A0A892ZFG2_9NEIS</name>
<gene>
    <name evidence="1" type="ORF">JQU52_01720</name>
</gene>
<reference evidence="1" key="1">
    <citation type="submission" date="2021-02" db="EMBL/GenBank/DDBJ databases">
        <title>Neisseriaceae sp. 26B isolated from the cloaca of a Common Toad-headed Turtle (Mesoclemmys nasuta).</title>
        <authorList>
            <person name="Spergser J."/>
            <person name="Busse H.-J."/>
        </authorList>
    </citation>
    <scope>NUCLEOTIDE SEQUENCE</scope>
    <source>
        <strain evidence="1">26B</strain>
    </source>
</reference>
<organism evidence="1 2">
    <name type="scientific">Paralysiella testudinis</name>
    <dbReference type="NCBI Taxonomy" id="2809020"/>
    <lineage>
        <taxon>Bacteria</taxon>
        <taxon>Pseudomonadati</taxon>
        <taxon>Pseudomonadota</taxon>
        <taxon>Betaproteobacteria</taxon>
        <taxon>Neisseriales</taxon>
        <taxon>Neisseriaceae</taxon>
        <taxon>Paralysiella</taxon>
    </lineage>
</organism>